<dbReference type="GO" id="GO:0016779">
    <property type="term" value="F:nucleotidyltransferase activity"/>
    <property type="evidence" value="ECO:0007669"/>
    <property type="project" value="UniProtKB-ARBA"/>
</dbReference>
<evidence type="ECO:0008006" key="5">
    <source>
        <dbReference type="Google" id="ProtNLM"/>
    </source>
</evidence>
<dbReference type="SUPFAM" id="SSF51161">
    <property type="entry name" value="Trimeric LpxA-like enzymes"/>
    <property type="match status" value="1"/>
</dbReference>
<organism evidence="3 4">
    <name type="scientific">Eiseniibacteriota bacterium</name>
    <dbReference type="NCBI Taxonomy" id="2212470"/>
    <lineage>
        <taxon>Bacteria</taxon>
        <taxon>Candidatus Eiseniibacteriota</taxon>
    </lineage>
</organism>
<dbReference type="InterPro" id="IPR050065">
    <property type="entry name" value="GlmU-like"/>
</dbReference>
<evidence type="ECO:0000313" key="4">
    <source>
        <dbReference type="Proteomes" id="UP000317716"/>
    </source>
</evidence>
<dbReference type="PANTHER" id="PTHR43584">
    <property type="entry name" value="NUCLEOTIDYL TRANSFERASE"/>
    <property type="match status" value="1"/>
</dbReference>
<evidence type="ECO:0000256" key="2">
    <source>
        <dbReference type="ARBA" id="ARBA00023315"/>
    </source>
</evidence>
<dbReference type="EMBL" id="VBOS01000400">
    <property type="protein sequence ID" value="TMQ50799.1"/>
    <property type="molecule type" value="Genomic_DNA"/>
</dbReference>
<keyword evidence="2" id="KW-0012">Acyltransferase</keyword>
<sequence length="422" mass="44999">MPRGRRPVSRALVIVEDSRWRDLRPLTDVLPVPALAFGASTLWERWRRAAAVPLLAIEARAGVMRVWRDAPKPDATRLGARDPVLVVNSAALPGPWLEAEAEGPSKLLVAGGRFVAARLDFEAVAPGLGTGAEFERYLLGLSLPSIEVETRRIERPWHFIEWNAAAIAEDLGGRAGVIAGERHPLAAVLQPERVTLEPGARIDAFAVLDARGGPIRIGPRAIIGSHTVVSGPCVVGAGTQLLGGAVGRSTIGPECRIAGEVEECVWQGYANKRHHGFVGHSVIGEWANLGALTTTSDLKNNYGAVRVWVDGREESSGVSKIGSFVGAHVKTGIGTLLPTGASVGVGSNLFGGGRFAPKHVPAFAWWDGERLAEHRLDAFLATARIAMGRRARDLTTTDEESLRSLFAATALEREAASTPVRV</sequence>
<dbReference type="GO" id="GO:0016746">
    <property type="term" value="F:acyltransferase activity"/>
    <property type="evidence" value="ECO:0007669"/>
    <property type="project" value="UniProtKB-KW"/>
</dbReference>
<dbReference type="Pfam" id="PF13562">
    <property type="entry name" value="NTP_transf_4"/>
    <property type="match status" value="1"/>
</dbReference>
<comment type="caution">
    <text evidence="3">The sequence shown here is derived from an EMBL/GenBank/DDBJ whole genome shotgun (WGS) entry which is preliminary data.</text>
</comment>
<dbReference type="Proteomes" id="UP000317716">
    <property type="component" value="Unassembled WGS sequence"/>
</dbReference>
<gene>
    <name evidence="3" type="ORF">E6K72_11135</name>
</gene>
<accession>A0A538SHE8</accession>
<proteinExistence type="predicted"/>
<protein>
    <recommendedName>
        <fullName evidence="5">Glucose-1-phosphate thymidylyltransferase</fullName>
    </recommendedName>
</protein>
<reference evidence="3 4" key="1">
    <citation type="journal article" date="2019" name="Nat. Microbiol.">
        <title>Mediterranean grassland soil C-N compound turnover is dependent on rainfall and depth, and is mediated by genomically divergent microorganisms.</title>
        <authorList>
            <person name="Diamond S."/>
            <person name="Andeer P.F."/>
            <person name="Li Z."/>
            <person name="Crits-Christoph A."/>
            <person name="Burstein D."/>
            <person name="Anantharaman K."/>
            <person name="Lane K.R."/>
            <person name="Thomas B.C."/>
            <person name="Pan C."/>
            <person name="Northen T.R."/>
            <person name="Banfield J.F."/>
        </authorList>
    </citation>
    <scope>NUCLEOTIDE SEQUENCE [LARGE SCALE GENOMIC DNA]</scope>
    <source>
        <strain evidence="3">WS_2</strain>
    </source>
</reference>
<dbReference type="NCBIfam" id="TIGR03991">
    <property type="entry name" value="alt_bact_glmU"/>
    <property type="match status" value="1"/>
</dbReference>
<evidence type="ECO:0000313" key="3">
    <source>
        <dbReference type="EMBL" id="TMQ50799.1"/>
    </source>
</evidence>
<dbReference type="InterPro" id="IPR011004">
    <property type="entry name" value="Trimer_LpxA-like_sf"/>
</dbReference>
<name>A0A538SHE8_UNCEI</name>
<dbReference type="PANTHER" id="PTHR43584:SF9">
    <property type="entry name" value="TRANSFERASE HEXAPEPTIDE REPEAT CONTAINING PROTEIN"/>
    <property type="match status" value="1"/>
</dbReference>
<keyword evidence="1" id="KW-0808">Transferase</keyword>
<dbReference type="Gene3D" id="2.160.10.10">
    <property type="entry name" value="Hexapeptide repeat proteins"/>
    <property type="match status" value="1"/>
</dbReference>
<dbReference type="InterPro" id="IPR023917">
    <property type="entry name" value="Bifunctiontional_GlmU_bac-type"/>
</dbReference>
<evidence type="ECO:0000256" key="1">
    <source>
        <dbReference type="ARBA" id="ARBA00022679"/>
    </source>
</evidence>
<dbReference type="AlphaFoldDB" id="A0A538SHE8"/>